<dbReference type="PROSITE" id="PS50048">
    <property type="entry name" value="ZN2_CY6_FUNGAL_2"/>
    <property type="match status" value="1"/>
</dbReference>
<evidence type="ECO:0000256" key="1">
    <source>
        <dbReference type="ARBA" id="ARBA00022723"/>
    </source>
</evidence>
<dbReference type="InterPro" id="IPR001138">
    <property type="entry name" value="Zn2Cys6_DnaBD"/>
</dbReference>
<gene>
    <name evidence="4" type="ORF">PLBR_LOCUS4218</name>
</gene>
<evidence type="ECO:0000259" key="3">
    <source>
        <dbReference type="PROSITE" id="PS50048"/>
    </source>
</evidence>
<name>A0A3P3YA16_PLABS</name>
<sequence>MPTMLSPKTFPNSAASCPYDDLVLNWALDQPHDIPSFNVFDDDDDPLARNDARPLDLVVEQAPSRRGDVERRLALYEAAQRMRVPVVPVPADMERVLIRTGQATTMAQRMPTNPRYNTKVACVHCARHKLGCDYNRPCKRCVDTGKEKTCIDRDHSRRRRPPSNRKPYAVIRPRTMPSSAAAQLAQHLPPPPLSATLDLDAFDVLASDPLL</sequence>
<dbReference type="PROSITE" id="PS00463">
    <property type="entry name" value="ZN2_CY6_FUNGAL_1"/>
    <property type="match status" value="1"/>
</dbReference>
<dbReference type="CDD" id="cd00067">
    <property type="entry name" value="GAL4"/>
    <property type="match status" value="1"/>
</dbReference>
<dbReference type="AlphaFoldDB" id="A0A3P3YA16"/>
<protein>
    <recommendedName>
        <fullName evidence="3">Zn(2)-C6 fungal-type domain-containing protein</fullName>
    </recommendedName>
</protein>
<dbReference type="GO" id="GO:0000981">
    <property type="term" value="F:DNA-binding transcription factor activity, RNA polymerase II-specific"/>
    <property type="evidence" value="ECO:0007669"/>
    <property type="project" value="InterPro"/>
</dbReference>
<feature type="domain" description="Zn(2)-C6 fungal-type" evidence="3">
    <location>
        <begin position="121"/>
        <end position="150"/>
    </location>
</feature>
<geneLocation type="mitochondrion" evidence="4"/>
<proteinExistence type="predicted"/>
<dbReference type="SMART" id="SM00066">
    <property type="entry name" value="GAL4"/>
    <property type="match status" value="1"/>
</dbReference>
<dbReference type="PANTHER" id="PTHR47659">
    <property type="entry name" value="ZN(II)2CYS6 TRANSCRIPTION FACTOR (EUROFUNG)-RELATED"/>
    <property type="match status" value="1"/>
</dbReference>
<evidence type="ECO:0000256" key="2">
    <source>
        <dbReference type="ARBA" id="ARBA00023242"/>
    </source>
</evidence>
<dbReference type="SUPFAM" id="SSF57701">
    <property type="entry name" value="Zn2/Cys6 DNA-binding domain"/>
    <property type="match status" value="1"/>
</dbReference>
<dbReference type="InterPro" id="IPR050335">
    <property type="entry name" value="ERT1_acuK_gluconeogen_tf"/>
</dbReference>
<dbReference type="Gene3D" id="4.10.240.10">
    <property type="entry name" value="Zn(2)-C6 fungal-type DNA-binding domain"/>
    <property type="match status" value="1"/>
</dbReference>
<reference evidence="4 5" key="1">
    <citation type="submission" date="2018-03" db="EMBL/GenBank/DDBJ databases">
        <authorList>
            <person name="Fogelqvist J."/>
        </authorList>
    </citation>
    <scope>NUCLEOTIDE SEQUENCE [LARGE SCALE GENOMIC DNA]</scope>
</reference>
<dbReference type="EMBL" id="OVEO01000006">
    <property type="protein sequence ID" value="SPQ97003.1"/>
    <property type="molecule type" value="Genomic_DNA"/>
</dbReference>
<keyword evidence="1" id="KW-0479">Metal-binding</keyword>
<accession>A0A3P3YA16</accession>
<organism evidence="4 5">
    <name type="scientific">Plasmodiophora brassicae</name>
    <name type="common">Clubroot disease agent</name>
    <dbReference type="NCBI Taxonomy" id="37360"/>
    <lineage>
        <taxon>Eukaryota</taxon>
        <taxon>Sar</taxon>
        <taxon>Rhizaria</taxon>
        <taxon>Endomyxa</taxon>
        <taxon>Phytomyxea</taxon>
        <taxon>Plasmodiophorida</taxon>
        <taxon>Plasmodiophoridae</taxon>
        <taxon>Plasmodiophora</taxon>
    </lineage>
</organism>
<evidence type="ECO:0000313" key="4">
    <source>
        <dbReference type="EMBL" id="SPQ97003.1"/>
    </source>
</evidence>
<evidence type="ECO:0000313" key="5">
    <source>
        <dbReference type="Proteomes" id="UP000290189"/>
    </source>
</evidence>
<keyword evidence="4" id="KW-0496">Mitochondrion</keyword>
<keyword evidence="2" id="KW-0539">Nucleus</keyword>
<dbReference type="InterPro" id="IPR036864">
    <property type="entry name" value="Zn2-C6_fun-type_DNA-bd_sf"/>
</dbReference>
<dbReference type="PANTHER" id="PTHR47659:SF4">
    <property type="entry name" value="ZN(II)2CYS6 TRANSCRIPTION FACTOR (EUROFUNG)"/>
    <property type="match status" value="1"/>
</dbReference>
<dbReference type="Pfam" id="PF00172">
    <property type="entry name" value="Zn_clus"/>
    <property type="match status" value="1"/>
</dbReference>
<dbReference type="Proteomes" id="UP000290189">
    <property type="component" value="Unassembled WGS sequence"/>
</dbReference>
<dbReference type="GO" id="GO:0008270">
    <property type="term" value="F:zinc ion binding"/>
    <property type="evidence" value="ECO:0007669"/>
    <property type="project" value="InterPro"/>
</dbReference>